<name>A0ACC2USI8_9FUNG</name>
<accession>A0ACC2USI8</accession>
<comment type="caution">
    <text evidence="1">The sequence shown here is derived from an EMBL/GenBank/DDBJ whole genome shotgun (WGS) entry which is preliminary data.</text>
</comment>
<reference evidence="1" key="1">
    <citation type="submission" date="2022-04" db="EMBL/GenBank/DDBJ databases">
        <title>Genome of the entomopathogenic fungus Entomophthora muscae.</title>
        <authorList>
            <person name="Elya C."/>
            <person name="Lovett B.R."/>
            <person name="Lee E."/>
            <person name="Macias A.M."/>
            <person name="Hajek A.E."/>
            <person name="De Bivort B.L."/>
            <person name="Kasson M.T."/>
            <person name="De Fine Licht H.H."/>
            <person name="Stajich J.E."/>
        </authorList>
    </citation>
    <scope>NUCLEOTIDE SEQUENCE</scope>
    <source>
        <strain evidence="1">Berkeley</strain>
    </source>
</reference>
<proteinExistence type="predicted"/>
<gene>
    <name evidence="1" type="ORF">DSO57_1009748</name>
</gene>
<dbReference type="EMBL" id="QTSX02000031">
    <property type="protein sequence ID" value="KAJ9089744.1"/>
    <property type="molecule type" value="Genomic_DNA"/>
</dbReference>
<keyword evidence="2" id="KW-1185">Reference proteome</keyword>
<evidence type="ECO:0000313" key="2">
    <source>
        <dbReference type="Proteomes" id="UP001165960"/>
    </source>
</evidence>
<protein>
    <submittedName>
        <fullName evidence="1">Uncharacterized protein</fullName>
    </submittedName>
</protein>
<evidence type="ECO:0000313" key="1">
    <source>
        <dbReference type="EMBL" id="KAJ9089744.1"/>
    </source>
</evidence>
<sequence length="178" mass="18820">MEICVTNKLSPAVDVKAPAACEVPWPTFGPRLGCISQTIKKGGPRACKTPPKPGGLGSHSRQTLYVGLPGQSSHFPFGVPSNCRKDINLVVLLVVLVSPSPETISKPTKNAGHMKLERSNLQPGEIGYQNPRPEVSQVTNSSGLGVPQPKTIGFWSSLVEMSEEGISGNAHPESLEGS</sequence>
<organism evidence="1 2">
    <name type="scientific">Entomophthora muscae</name>
    <dbReference type="NCBI Taxonomy" id="34485"/>
    <lineage>
        <taxon>Eukaryota</taxon>
        <taxon>Fungi</taxon>
        <taxon>Fungi incertae sedis</taxon>
        <taxon>Zoopagomycota</taxon>
        <taxon>Entomophthoromycotina</taxon>
        <taxon>Entomophthoromycetes</taxon>
        <taxon>Entomophthorales</taxon>
        <taxon>Entomophthoraceae</taxon>
        <taxon>Entomophthora</taxon>
    </lineage>
</organism>
<dbReference type="Proteomes" id="UP001165960">
    <property type="component" value="Unassembled WGS sequence"/>
</dbReference>